<feature type="non-terminal residue" evidence="2">
    <location>
        <position position="123"/>
    </location>
</feature>
<dbReference type="Gene3D" id="3.30.70.2970">
    <property type="entry name" value="Protein of unknown function (DUF541), domain 2"/>
    <property type="match status" value="1"/>
</dbReference>
<evidence type="ECO:0000313" key="2">
    <source>
        <dbReference type="EMBL" id="MDR9777849.1"/>
    </source>
</evidence>
<dbReference type="InterPro" id="IPR007497">
    <property type="entry name" value="SIMPL/DUF541"/>
</dbReference>
<dbReference type="RefSeq" id="WP_310866022.1">
    <property type="nucleotide sequence ID" value="NZ_JAVLSF010000235.1"/>
</dbReference>
<name>A0AAJ2H2P5_9HYPH</name>
<dbReference type="PROSITE" id="PS00430">
    <property type="entry name" value="TONB_DEPENDENT_REC_1"/>
    <property type="match status" value="1"/>
</dbReference>
<feature type="transmembrane region" description="Helical" evidence="1">
    <location>
        <begin position="12"/>
        <end position="32"/>
    </location>
</feature>
<dbReference type="Pfam" id="PF04402">
    <property type="entry name" value="SIMPL"/>
    <property type="match status" value="1"/>
</dbReference>
<keyword evidence="1" id="KW-0472">Membrane</keyword>
<keyword evidence="1" id="KW-0812">Transmembrane</keyword>
<keyword evidence="1" id="KW-1133">Transmembrane helix</keyword>
<sequence length="123" mass="13317">MNTNSHQNSVLPWLTLGVVLALGFIIAALIIGQSAKQVASSRESITVKGTAEESVKADKALWSVTVSTSASSVAQALPELQKQVAQIKKELTTADLLPADQLQQYDWTTEPIYQRSEGYESQV</sequence>
<protein>
    <submittedName>
        <fullName evidence="2">SIMPL domain-containing protein</fullName>
    </submittedName>
</protein>
<dbReference type="EMBL" id="JAVLSF010000235">
    <property type="protein sequence ID" value="MDR9777849.1"/>
    <property type="molecule type" value="Genomic_DNA"/>
</dbReference>
<evidence type="ECO:0000313" key="3">
    <source>
        <dbReference type="Proteomes" id="UP001268610"/>
    </source>
</evidence>
<gene>
    <name evidence="2" type="ORF">RJJ65_35530</name>
</gene>
<dbReference type="AlphaFoldDB" id="A0AAJ2H2P5"/>
<organism evidence="2 3">
    <name type="scientific">Rhizobium hidalgonense</name>
    <dbReference type="NCBI Taxonomy" id="1538159"/>
    <lineage>
        <taxon>Bacteria</taxon>
        <taxon>Pseudomonadati</taxon>
        <taxon>Pseudomonadota</taxon>
        <taxon>Alphaproteobacteria</taxon>
        <taxon>Hyphomicrobiales</taxon>
        <taxon>Rhizobiaceae</taxon>
        <taxon>Rhizobium/Agrobacterium group</taxon>
        <taxon>Rhizobium</taxon>
    </lineage>
</organism>
<dbReference type="InterPro" id="IPR010916">
    <property type="entry name" value="TonB_box_CS"/>
</dbReference>
<dbReference type="Proteomes" id="UP001268610">
    <property type="component" value="Unassembled WGS sequence"/>
</dbReference>
<evidence type="ECO:0000256" key="1">
    <source>
        <dbReference type="SAM" id="Phobius"/>
    </source>
</evidence>
<comment type="caution">
    <text evidence="2">The sequence shown here is derived from an EMBL/GenBank/DDBJ whole genome shotgun (WGS) entry which is preliminary data.</text>
</comment>
<dbReference type="Gene3D" id="3.30.110.170">
    <property type="entry name" value="Protein of unknown function (DUF541), domain 1"/>
    <property type="match status" value="1"/>
</dbReference>
<proteinExistence type="predicted"/>
<accession>A0AAJ2H2P5</accession>
<reference evidence="2" key="1">
    <citation type="submission" date="2023-04" db="EMBL/GenBank/DDBJ databases">
        <title>Genomic characterization of faba bean (Vicia faba) microsymbionts in Mexican soils.</title>
        <authorList>
            <person name="Rivera Orduna F.N."/>
            <person name="Guevara-Luna J."/>
            <person name="Yan J."/>
            <person name="Arroyo-Herrera I."/>
            <person name="Li Y."/>
            <person name="Vasquez-Murrieta M.S."/>
            <person name="Wang E.T."/>
        </authorList>
    </citation>
    <scope>NUCLEOTIDE SEQUENCE</scope>
    <source>
        <strain evidence="2">CH26</strain>
    </source>
</reference>